<proteinExistence type="predicted"/>
<dbReference type="OrthoDB" id="5317787at2759"/>
<dbReference type="Proteomes" id="UP000078237">
    <property type="component" value="Unassembled WGS sequence"/>
</dbReference>
<sequence>MPLPYSRRHTSSQSSSSHDSRSRRSNDSYASQSTAPTSLYSSSPCPSDVKATPSSACSRAVPIPVSRYQQVYDSRDDVSPATSLYRSSVDTYASTTASSEDLDAMDMDESSMDYECNAIPPLPIYRREVVEPNVRASTPQDFAKLFPSLNRLTIRHDEFTPDGNMNLRIDTVVTGRRRTAIQLFHLRMYDLARREFSLRRYSRDSGREVCNSKRKYTEPAAAWPKTAEGRPTLKRSVSAAIKSLSGGKPVLRRAKSDVAAPGRPSTAYSTYDGDDELFHDGSNLSRLSFDSRLAKGKAQRRLPTNTIKLEFSNYARVDVDRRGGKGNKRYEFEWWGHRYTWKRSVDKQLGLVSFHLLRDGDASAPVAHIVPETRSPSQVHADENAGGWVPPCFMWIADEAVVDAVTDVADVIMATGTSWRSSTTGIKERWETKKVHRIPVPLTSKTVNFENVSPKAIMQHVFGRRYSNDHSHHSPLASSPLRFANPITAY</sequence>
<evidence type="ECO:0000256" key="1">
    <source>
        <dbReference type="SAM" id="MobiDB-lite"/>
    </source>
</evidence>
<dbReference type="AlphaFoldDB" id="A0A175W197"/>
<organism evidence="2 3">
    <name type="scientific">Madurella mycetomatis</name>
    <dbReference type="NCBI Taxonomy" id="100816"/>
    <lineage>
        <taxon>Eukaryota</taxon>
        <taxon>Fungi</taxon>
        <taxon>Dikarya</taxon>
        <taxon>Ascomycota</taxon>
        <taxon>Pezizomycotina</taxon>
        <taxon>Sordariomycetes</taxon>
        <taxon>Sordariomycetidae</taxon>
        <taxon>Sordariales</taxon>
        <taxon>Sordariales incertae sedis</taxon>
        <taxon>Madurella</taxon>
    </lineage>
</organism>
<evidence type="ECO:0000313" key="2">
    <source>
        <dbReference type="EMBL" id="KXX77516.1"/>
    </source>
</evidence>
<dbReference type="STRING" id="100816.A0A175W197"/>
<dbReference type="VEuPathDB" id="FungiDB:MMYC01_208573"/>
<feature type="compositionally biased region" description="Polar residues" evidence="1">
    <location>
        <begin position="29"/>
        <end position="45"/>
    </location>
</feature>
<dbReference type="EMBL" id="LCTW02000157">
    <property type="protein sequence ID" value="KXX77516.1"/>
    <property type="molecule type" value="Genomic_DNA"/>
</dbReference>
<protein>
    <submittedName>
        <fullName evidence="2">Uncharacterized protein</fullName>
    </submittedName>
</protein>
<accession>A0A175W197</accession>
<evidence type="ECO:0000313" key="3">
    <source>
        <dbReference type="Proteomes" id="UP000078237"/>
    </source>
</evidence>
<comment type="caution">
    <text evidence="2">The sequence shown here is derived from an EMBL/GenBank/DDBJ whole genome shotgun (WGS) entry which is preliminary data.</text>
</comment>
<feature type="region of interest" description="Disordered" evidence="1">
    <location>
        <begin position="1"/>
        <end position="56"/>
    </location>
</feature>
<feature type="compositionally biased region" description="Basic residues" evidence="1">
    <location>
        <begin position="1"/>
        <end position="10"/>
    </location>
</feature>
<name>A0A175W197_9PEZI</name>
<gene>
    <name evidence="2" type="ORF">MMYC01_208573</name>
</gene>
<reference evidence="2 3" key="1">
    <citation type="journal article" date="2016" name="Genome Announc.">
        <title>Genome Sequence of Madurella mycetomatis mm55, Isolated from a Human Mycetoma Case in Sudan.</title>
        <authorList>
            <person name="Smit S."/>
            <person name="Derks M.F."/>
            <person name="Bervoets S."/>
            <person name="Fahal A."/>
            <person name="van Leeuwen W."/>
            <person name="van Belkum A."/>
            <person name="van de Sande W.W."/>
        </authorList>
    </citation>
    <scope>NUCLEOTIDE SEQUENCE [LARGE SCALE GENOMIC DNA]</scope>
    <source>
        <strain evidence="3">mm55</strain>
    </source>
</reference>
<keyword evidence="3" id="KW-1185">Reference proteome</keyword>